<evidence type="ECO:0000256" key="5">
    <source>
        <dbReference type="ARBA" id="ARBA00022741"/>
    </source>
</evidence>
<keyword evidence="10" id="KW-0051">Antiviral defense</keyword>
<dbReference type="InterPro" id="IPR041062">
    <property type="entry name" value="Csm1_B"/>
</dbReference>
<dbReference type="Pfam" id="PF22335">
    <property type="entry name" value="Cas10-Cmr2_palm2"/>
    <property type="match status" value="1"/>
</dbReference>
<dbReference type="InterPro" id="IPR000160">
    <property type="entry name" value="GGDEF_dom"/>
</dbReference>
<dbReference type="EMBL" id="JADEWU010000002">
    <property type="protein sequence ID" value="MBE9141973.1"/>
    <property type="molecule type" value="Genomic_DNA"/>
</dbReference>
<keyword evidence="8" id="KW-0269">Exonuclease</keyword>
<keyword evidence="3" id="KW-0808">Transferase</keyword>
<evidence type="ECO:0000256" key="6">
    <source>
        <dbReference type="ARBA" id="ARBA00022759"/>
    </source>
</evidence>
<sequence>MMNTHDVALQVMQDSINILIRWTEANLSCKPSIHPRDKAVIKAKNYLNWSDNLMPQALKLLFDFVDFSDRENQQELPQHYYPVGAIADFDPVIPYPLESKPDLSDYQKVVKTALENLQTEDWENLSLLTLFVEKYGSCLSYGESNIALTDLAKSTAAIASALVDNDNPESDEIALIAGDLSGIQKFIYTISSEGALKSLRARSFYLELVAEEIVQQLLEKLDLPRTSVIYAGGGNLYILAPSHQNTQNTVNQVQSNFNRWLKNKFQSKIFLALAISEPFHAKDVFAFKDAISNKSKFAEHWEKAIIKVNQQKSQKFINQIDDLLKIKVSYEQKCRVCHRDDTTNLKEVENDDGELILQCLTCRKISQLGSQLFKATIVVRSKRQDIPGKLEKLSFHFPHYHRHYHLFENKDSLPELQEQETVFFINNWETKNYQFKNSVPFLLGNYGQESEEEKPNFIRANEMAKKAKGIKRVGYLRMDVDNLGKIFAKGFQNKTIQNLPRITGLSRLMTYFFKVYLNSLAKDRCVNLPKGTESLNLGDRPNLLFIYAGGDDLFISGTWNEIVDFGFDIYQAFRGYTGYNPNITLSGGISLADVKFPLYQAANESGEAENKAKGNGRDSLGLFGEVFKWDEWLGNYQSQVMDEEIRTYLGAENLPSLFGILPFVKKLYNIENQNYSRSFVRNLLATAQVQNQMIKEIEEKHKNRDYQGQERDIRYYLHLPKIAYTLARLPKQVLEDDEEFRKSLKSPYNAPYFQAIATWIELLNRKENYDSSND</sequence>
<keyword evidence="6" id="KW-0255">Endonuclease</keyword>
<dbReference type="PANTHER" id="PTHR36528">
    <property type="entry name" value="CRISPR SYSTEM SINGLE-STRAND-SPECIFIC DEOXYRIBONUCLEASE CAS10/CSM1 (SUBTYPE III-A)"/>
    <property type="match status" value="1"/>
</dbReference>
<keyword evidence="9" id="KW-0067">ATP-binding</keyword>
<dbReference type="InterPro" id="IPR013408">
    <property type="entry name" value="Cas10/Csm1"/>
</dbReference>
<comment type="caution">
    <text evidence="13">The sequence shown here is derived from an EMBL/GenBank/DDBJ whole genome shotgun (WGS) entry which is preliminary data.</text>
</comment>
<dbReference type="NCBIfam" id="TIGR02578">
    <property type="entry name" value="cas_TM1811_Csm1"/>
    <property type="match status" value="1"/>
</dbReference>
<protein>
    <recommendedName>
        <fullName evidence="2">CRISPR system single-strand-specific deoxyribonuclease Cas10/Csm1 (subtype III-A)</fullName>
    </recommendedName>
    <alternativeName>
        <fullName evidence="11">Cyclic oligoadenylate synthase</fullName>
    </alternativeName>
</protein>
<dbReference type="InterPro" id="IPR043128">
    <property type="entry name" value="Rev_trsase/Diguanyl_cyclase"/>
</dbReference>
<keyword evidence="4" id="KW-0540">Nuclease</keyword>
<comment type="similarity">
    <text evidence="1">Belongs to the CRISPR-associated Cas10/Csm1 family.</text>
</comment>
<keyword evidence="7" id="KW-0378">Hydrolase</keyword>
<evidence type="ECO:0000256" key="4">
    <source>
        <dbReference type="ARBA" id="ARBA00022722"/>
    </source>
</evidence>
<dbReference type="InterPro" id="IPR052117">
    <property type="entry name" value="Cas10/Csm1_subtype-III-A"/>
</dbReference>
<name>A0ABR9U696_9CYAN</name>
<evidence type="ECO:0000256" key="11">
    <source>
        <dbReference type="ARBA" id="ARBA00032922"/>
    </source>
</evidence>
<evidence type="ECO:0000256" key="3">
    <source>
        <dbReference type="ARBA" id="ARBA00022679"/>
    </source>
</evidence>
<evidence type="ECO:0000313" key="13">
    <source>
        <dbReference type="EMBL" id="MBE9141973.1"/>
    </source>
</evidence>
<evidence type="ECO:0000256" key="1">
    <source>
        <dbReference type="ARBA" id="ARBA00005700"/>
    </source>
</evidence>
<evidence type="ECO:0000256" key="10">
    <source>
        <dbReference type="ARBA" id="ARBA00023118"/>
    </source>
</evidence>
<proteinExistence type="inferred from homology"/>
<dbReference type="PANTHER" id="PTHR36528:SF1">
    <property type="entry name" value="CRISPR SYSTEM SINGLE-STRAND-SPECIFIC DEOXYRIBONUCLEASE CAS10_CSM1 (SUBTYPE III-A)"/>
    <property type="match status" value="1"/>
</dbReference>
<dbReference type="InterPro" id="IPR054767">
    <property type="entry name" value="Cas10-Cmr2_palm2"/>
</dbReference>
<evidence type="ECO:0000313" key="14">
    <source>
        <dbReference type="Proteomes" id="UP000640725"/>
    </source>
</evidence>
<evidence type="ECO:0000256" key="9">
    <source>
        <dbReference type="ARBA" id="ARBA00022840"/>
    </source>
</evidence>
<gene>
    <name evidence="13" type="primary">cas10</name>
    <name evidence="13" type="ORF">IQ236_01880</name>
</gene>
<dbReference type="PROSITE" id="PS50887">
    <property type="entry name" value="GGDEF"/>
    <property type="match status" value="1"/>
</dbReference>
<accession>A0ABR9U696</accession>
<dbReference type="Proteomes" id="UP000640725">
    <property type="component" value="Unassembled WGS sequence"/>
</dbReference>
<evidence type="ECO:0000256" key="7">
    <source>
        <dbReference type="ARBA" id="ARBA00022801"/>
    </source>
</evidence>
<evidence type="ECO:0000256" key="8">
    <source>
        <dbReference type="ARBA" id="ARBA00022839"/>
    </source>
</evidence>
<keyword evidence="14" id="KW-1185">Reference proteome</keyword>
<reference evidence="13 14" key="1">
    <citation type="submission" date="2020-10" db="EMBL/GenBank/DDBJ databases">
        <authorList>
            <person name="Castelo-Branco R."/>
            <person name="Eusebio N."/>
            <person name="Adriana R."/>
            <person name="Vieira A."/>
            <person name="Brugerolle De Fraissinette N."/>
            <person name="Rezende De Castro R."/>
            <person name="Schneider M.P."/>
            <person name="Vasconcelos V."/>
            <person name="Leao P.N."/>
        </authorList>
    </citation>
    <scope>NUCLEOTIDE SEQUENCE [LARGE SCALE GENOMIC DNA]</scope>
    <source>
        <strain evidence="13 14">LEGE 06226</strain>
    </source>
</reference>
<dbReference type="Gene3D" id="3.30.70.270">
    <property type="match status" value="1"/>
</dbReference>
<dbReference type="Pfam" id="PF18211">
    <property type="entry name" value="Csm1_B"/>
    <property type="match status" value="1"/>
</dbReference>
<evidence type="ECO:0000259" key="12">
    <source>
        <dbReference type="PROSITE" id="PS50887"/>
    </source>
</evidence>
<evidence type="ECO:0000256" key="2">
    <source>
        <dbReference type="ARBA" id="ARBA00014333"/>
    </source>
</evidence>
<organism evidence="13 14">
    <name type="scientific">Planktothrix mougeotii LEGE 06226</name>
    <dbReference type="NCBI Taxonomy" id="1828728"/>
    <lineage>
        <taxon>Bacteria</taxon>
        <taxon>Bacillati</taxon>
        <taxon>Cyanobacteriota</taxon>
        <taxon>Cyanophyceae</taxon>
        <taxon>Oscillatoriophycideae</taxon>
        <taxon>Oscillatoriales</taxon>
        <taxon>Microcoleaceae</taxon>
        <taxon>Planktothrix</taxon>
    </lineage>
</organism>
<feature type="domain" description="GGDEF" evidence="12">
    <location>
        <begin position="471"/>
        <end position="625"/>
    </location>
</feature>
<keyword evidence="5" id="KW-0547">Nucleotide-binding</keyword>